<name>A0ABX2PKX7_9RHOB</name>
<accession>A0ABX2PKX7</accession>
<dbReference type="SUPFAM" id="SSF53300">
    <property type="entry name" value="vWA-like"/>
    <property type="match status" value="1"/>
</dbReference>
<evidence type="ECO:0000313" key="3">
    <source>
        <dbReference type="Proteomes" id="UP000630805"/>
    </source>
</evidence>
<evidence type="ECO:0000313" key="2">
    <source>
        <dbReference type="EMBL" id="NVO54775.1"/>
    </source>
</evidence>
<dbReference type="Gene3D" id="3.40.50.410">
    <property type="entry name" value="von Willebrand factor, type A domain"/>
    <property type="match status" value="1"/>
</dbReference>
<comment type="caution">
    <text evidence="2">The sequence shown here is derived from an EMBL/GenBank/DDBJ whole genome shotgun (WGS) entry which is preliminary data.</text>
</comment>
<proteinExistence type="predicted"/>
<gene>
    <name evidence="2" type="ORF">HW561_03110</name>
</gene>
<sequence>MNNFVWKSKFSKLKRMGATGRSSESFAASESGNATIMGICFTMLIIHVCGFGLDMMRYDRERARLQYALDRAVLAAADLDQELCPEVVVRDYLSKEGLDEFLDGEPVVVPDICGSTAVTIDGYRRVEATAKMDVKTHFMWQWGQDTLPTVAHSVAEESIDDVEISLVLDVSGSMNRYGRLTNLKNAASRFVQEMADKTEDGKLSISIVPYATQVAVPDILMTELSTSGENEFANCINFADNEFGSTNFDLNLVRPRTLHISPWPWNTDYYNYDERPNGDFVRDEICDRRQNREVAVLQKDPDTLKTYINNLEASGNTSIDIGLKWGLALLDESFQPVAARLAQNGDVPAEFASRPNKYASNDSMKVVVLMTDGSNTSQFQINEPYRENESIIWWNGSTVNYSTFDARTEKYYWHGVDNYERNNSEGWYWARETWQDCPYGGFLGDDPYTAVVETECRNSYTQARCTNWRQNARGEYECTSFDNRYTREVSVTDNDGNELRSTQIEWPDVWKRTTRLAIRDLLQESLGSTIASNWFDNSASEINASKKNPRVHAMCADAEAKNIVVFTIAFEAPSAGKAILQACSSDDGAYYEATGDEIVDVFASIGSSIRNLRLTQ</sequence>
<evidence type="ECO:0000259" key="1">
    <source>
        <dbReference type="PROSITE" id="PS50234"/>
    </source>
</evidence>
<feature type="domain" description="VWFA" evidence="1">
    <location>
        <begin position="163"/>
        <end position="391"/>
    </location>
</feature>
<dbReference type="Proteomes" id="UP000630805">
    <property type="component" value="Unassembled WGS sequence"/>
</dbReference>
<protein>
    <submittedName>
        <fullName evidence="2">VWA domain-containing protein</fullName>
    </submittedName>
</protein>
<organism evidence="2 3">
    <name type="scientific">Ruegeria haliotis</name>
    <dbReference type="NCBI Taxonomy" id="2747601"/>
    <lineage>
        <taxon>Bacteria</taxon>
        <taxon>Pseudomonadati</taxon>
        <taxon>Pseudomonadota</taxon>
        <taxon>Alphaproteobacteria</taxon>
        <taxon>Rhodobacterales</taxon>
        <taxon>Roseobacteraceae</taxon>
        <taxon>Ruegeria</taxon>
    </lineage>
</organism>
<dbReference type="InterPro" id="IPR002035">
    <property type="entry name" value="VWF_A"/>
</dbReference>
<dbReference type="EMBL" id="JABXWT010000001">
    <property type="protein sequence ID" value="NVO54775.1"/>
    <property type="molecule type" value="Genomic_DNA"/>
</dbReference>
<reference evidence="2 3" key="1">
    <citation type="submission" date="2020-06" db="EMBL/GenBank/DDBJ databases">
        <authorList>
            <person name="Cao W.R."/>
        </authorList>
    </citation>
    <scope>NUCLEOTIDE SEQUENCE [LARGE SCALE GENOMIC DNA]</scope>
    <source>
        <strain evidence="2 3">B1Z28</strain>
    </source>
</reference>
<dbReference type="PROSITE" id="PS50234">
    <property type="entry name" value="VWFA"/>
    <property type="match status" value="1"/>
</dbReference>
<keyword evidence="3" id="KW-1185">Reference proteome</keyword>
<dbReference type="InterPro" id="IPR028087">
    <property type="entry name" value="Tad_N"/>
</dbReference>
<dbReference type="InterPro" id="IPR036465">
    <property type="entry name" value="vWFA_dom_sf"/>
</dbReference>
<dbReference type="RefSeq" id="WP_176861746.1">
    <property type="nucleotide sequence ID" value="NZ_JABXWT010000001.1"/>
</dbReference>
<dbReference type="Pfam" id="PF13400">
    <property type="entry name" value="Tad"/>
    <property type="match status" value="1"/>
</dbReference>